<feature type="binding site" evidence="8">
    <location>
        <position position="203"/>
    </location>
    <ligand>
        <name>Mg(2+)</name>
        <dbReference type="ChEBI" id="CHEBI:18420"/>
    </ligand>
</feature>
<dbReference type="InterPro" id="IPR004660">
    <property type="entry name" value="PDH_E1"/>
</dbReference>
<keyword evidence="5 7" id="KW-0786">Thiamine pyrophosphate</keyword>
<evidence type="ECO:0000256" key="3">
    <source>
        <dbReference type="ARBA" id="ARBA00007131"/>
    </source>
</evidence>
<dbReference type="RefSeq" id="WP_006592799.1">
    <property type="nucleotide sequence ID" value="NZ_BAHD01000034.1"/>
</dbReference>
<dbReference type="InterPro" id="IPR041621">
    <property type="entry name" value="PDH_E1_M"/>
</dbReference>
<evidence type="ECO:0000256" key="5">
    <source>
        <dbReference type="ARBA" id="ARBA00023052"/>
    </source>
</evidence>
<gene>
    <name evidence="10" type="ORF">KILIM_034_00160</name>
</gene>
<evidence type="ECO:0000256" key="6">
    <source>
        <dbReference type="ARBA" id="ARBA00051231"/>
    </source>
</evidence>
<dbReference type="SMART" id="SM00861">
    <property type="entry name" value="Transket_pyr"/>
    <property type="match status" value="1"/>
</dbReference>
<protein>
    <recommendedName>
        <fullName evidence="4 7">Pyruvate dehydrogenase E1 component</fullName>
        <ecNumber evidence="7">1.2.4.1</ecNumber>
    </recommendedName>
</protein>
<dbReference type="eggNOG" id="COG2609">
    <property type="taxonomic scope" value="Bacteria"/>
</dbReference>
<dbReference type="PIRSF" id="PIRSF000156">
    <property type="entry name" value="Pyruvate_dh_E1"/>
    <property type="match status" value="1"/>
</dbReference>
<keyword evidence="7" id="KW-0560">Oxidoreductase</keyword>
<sequence length="786" mass="84221">MTIQTHPASSPEAGAHDVDVAALESIARRVLWTATAIVDAANRVRPNVGGLKVGGHQASSASAVDIMTSLWFARLTGADRISVKPHASPVLHAISYLLGDLPERHLGTLRELGGLQSYPSRTKDHDRVDFSTGSVGIGATAPLWAAIAHRYLRSHDPSIPAAGRFFSIVGDAELDEGAIWEAVVDPMVGQLGEVTWIVDFNRQSLDRIVPDVQIHKWRGLFEAAGWQVLTCLWGRRIRAVFEAPDGHLLQARLESMPNEEYQRLLRCGSAEAHRRLRDGNEPALAAVLDTIDPDTVGDLLRDLGGHDIPQLLSAYDDIDPTRPTVIFAYTVKGRGLSTQGHPSNHSALLTGAQMEQLAEACGMSLADPWRRFDADSTEGQVVAEAARRLERPAIPVAPPPSVPADLGLPHRRPMSSQAALGRILSELPRAAPELAQRLVTLSPDVASSTNLGGWINKNGVWSAGERTDWFADDPQTMLRWRESESGRHLELGIAEVNLVGLAGELGATWSRWGRPLVPLATMYDPFVSRALEPWSFSMYAGGQSILVGTPSGVTLASEGGAHQSISTPGIGLQQPGCTAWEPAFGQDLEWVLLDQMSRTGVPGGESAYLRLSTRSVDQSLAGVPEDPALRERRRRQVLAGGYRLSTHPAAQDSVVLVGMGALMPNVLAAAQQLSELGVTAGVVCVTSADLLFREFTRREQRLDRSSGAVAAQVLPALFPPDAPAPLVTVLDGHPHTLAFLAGVRGDRIAVLGVTGFGQSSNLNDAHRLHGIDADAIVAAALDLVGH</sequence>
<organism evidence="10 11">
    <name type="scientific">Kineosphaera limosa NBRC 100340</name>
    <dbReference type="NCBI Taxonomy" id="1184609"/>
    <lineage>
        <taxon>Bacteria</taxon>
        <taxon>Bacillati</taxon>
        <taxon>Actinomycetota</taxon>
        <taxon>Actinomycetes</taxon>
        <taxon>Micrococcales</taxon>
        <taxon>Dermatophilaceae</taxon>
        <taxon>Kineosphaera</taxon>
    </lineage>
</organism>
<evidence type="ECO:0000259" key="9">
    <source>
        <dbReference type="SMART" id="SM00861"/>
    </source>
</evidence>
<dbReference type="PANTHER" id="PTHR43825">
    <property type="entry name" value="PYRUVATE DEHYDROGENASE E1 COMPONENT"/>
    <property type="match status" value="1"/>
</dbReference>
<evidence type="ECO:0000256" key="1">
    <source>
        <dbReference type="ARBA" id="ARBA00001946"/>
    </source>
</evidence>
<dbReference type="Pfam" id="PF22613">
    <property type="entry name" value="Transketolase_C_1"/>
    <property type="match status" value="1"/>
</dbReference>
<comment type="similarity">
    <text evidence="3">Belongs to the transketolase family.</text>
</comment>
<feature type="domain" description="Transketolase-like pyrimidine-binding" evidence="9">
    <location>
        <begin position="414"/>
        <end position="618"/>
    </location>
</feature>
<dbReference type="InterPro" id="IPR005474">
    <property type="entry name" value="Transketolase_N"/>
</dbReference>
<dbReference type="InterPro" id="IPR009014">
    <property type="entry name" value="Transketo_C/PFOR_II"/>
</dbReference>
<keyword evidence="7 10" id="KW-0670">Pyruvate</keyword>
<dbReference type="Pfam" id="PF17831">
    <property type="entry name" value="PDH_E1_M"/>
    <property type="match status" value="1"/>
</dbReference>
<keyword evidence="8" id="KW-0460">Magnesium</keyword>
<dbReference type="SUPFAM" id="SSF52518">
    <property type="entry name" value="Thiamin diphosphate-binding fold (THDP-binding)"/>
    <property type="match status" value="2"/>
</dbReference>
<dbReference type="EMBL" id="BAHD01000034">
    <property type="protein sequence ID" value="GAB96267.1"/>
    <property type="molecule type" value="Genomic_DNA"/>
</dbReference>
<dbReference type="Proteomes" id="UP000008366">
    <property type="component" value="Unassembled WGS sequence"/>
</dbReference>
<dbReference type="Pfam" id="PF00456">
    <property type="entry name" value="Transketolase_N"/>
    <property type="match status" value="1"/>
</dbReference>
<dbReference type="OrthoDB" id="9759664at2"/>
<evidence type="ECO:0000256" key="2">
    <source>
        <dbReference type="ARBA" id="ARBA00001964"/>
    </source>
</evidence>
<dbReference type="InterPro" id="IPR051157">
    <property type="entry name" value="PDH/Transketolase"/>
</dbReference>
<comment type="cofactor">
    <cofactor evidence="2 7">
        <name>thiamine diphosphate</name>
        <dbReference type="ChEBI" id="CHEBI:58937"/>
    </cofactor>
</comment>
<comment type="cofactor">
    <cofactor evidence="1 8">
        <name>Mg(2+)</name>
        <dbReference type="ChEBI" id="CHEBI:18420"/>
    </cofactor>
</comment>
<dbReference type="GO" id="GO:0004739">
    <property type="term" value="F:pyruvate dehydrogenase (acetyl-transferring) activity"/>
    <property type="evidence" value="ECO:0007669"/>
    <property type="project" value="UniProtKB-EC"/>
</dbReference>
<dbReference type="InterPro" id="IPR055152">
    <property type="entry name" value="Transketolase-like_C_2"/>
</dbReference>
<keyword evidence="11" id="KW-1185">Reference proteome</keyword>
<comment type="function">
    <text evidence="7">Component of the pyruvate dehydrogenase (PDH) complex, that catalyzes the overall conversion of pyruvate to acetyl-CoA and CO(2).</text>
</comment>
<dbReference type="SUPFAM" id="SSF52922">
    <property type="entry name" value="TK C-terminal domain-like"/>
    <property type="match status" value="1"/>
</dbReference>
<feature type="binding site" evidence="8">
    <location>
        <position position="201"/>
    </location>
    <ligand>
        <name>Mg(2+)</name>
        <dbReference type="ChEBI" id="CHEBI:18420"/>
    </ligand>
</feature>
<dbReference type="STRING" id="1184609.KILIM_034_00160"/>
<reference evidence="10 11" key="1">
    <citation type="submission" date="2012-08" db="EMBL/GenBank/DDBJ databases">
        <title>Whole genome shotgun sequence of Kineosphaera limosa NBRC 100340.</title>
        <authorList>
            <person name="Yoshida I."/>
            <person name="Isaki S."/>
            <person name="Hosoyama A."/>
            <person name="Tsuchikane K."/>
            <person name="Katsumata H."/>
            <person name="Ando Y."/>
            <person name="Ohji S."/>
            <person name="Hamada M."/>
            <person name="Tamura T."/>
            <person name="Yamazoe A."/>
            <person name="Yamazaki S."/>
            <person name="Fujita N."/>
        </authorList>
    </citation>
    <scope>NUCLEOTIDE SEQUENCE [LARGE SCALE GENOMIC DNA]</scope>
    <source>
        <strain evidence="10 11">NBRC 100340</strain>
    </source>
</reference>
<evidence type="ECO:0000256" key="7">
    <source>
        <dbReference type="PIRNR" id="PIRNR000156"/>
    </source>
</evidence>
<dbReference type="GO" id="GO:0000287">
    <property type="term" value="F:magnesium ion binding"/>
    <property type="evidence" value="ECO:0007669"/>
    <property type="project" value="UniProtKB-ARBA"/>
</dbReference>
<comment type="catalytic activity">
    <reaction evidence="6 7">
        <text>N(6)-[(R)-lipoyl]-L-lysyl-[protein] + pyruvate + H(+) = N(6)-[(R)-S(8)-acetyldihydrolipoyl]-L-lysyl-[protein] + CO2</text>
        <dbReference type="Rhea" id="RHEA:19189"/>
        <dbReference type="Rhea" id="RHEA-COMP:10474"/>
        <dbReference type="Rhea" id="RHEA-COMP:10478"/>
        <dbReference type="ChEBI" id="CHEBI:15361"/>
        <dbReference type="ChEBI" id="CHEBI:15378"/>
        <dbReference type="ChEBI" id="CHEBI:16526"/>
        <dbReference type="ChEBI" id="CHEBI:83099"/>
        <dbReference type="ChEBI" id="CHEBI:83111"/>
        <dbReference type="EC" id="1.2.4.1"/>
    </reaction>
</comment>
<evidence type="ECO:0000256" key="8">
    <source>
        <dbReference type="PIRSR" id="PIRSR000156-1"/>
    </source>
</evidence>
<dbReference type="Gene3D" id="3.40.50.920">
    <property type="match status" value="1"/>
</dbReference>
<dbReference type="Gene3D" id="3.40.50.970">
    <property type="match status" value="2"/>
</dbReference>
<accession>K6WW02</accession>
<evidence type="ECO:0000313" key="11">
    <source>
        <dbReference type="Proteomes" id="UP000008366"/>
    </source>
</evidence>
<feature type="binding site" evidence="8">
    <location>
        <position position="171"/>
    </location>
    <ligand>
        <name>Mg(2+)</name>
        <dbReference type="ChEBI" id="CHEBI:18420"/>
    </ligand>
</feature>
<dbReference type="InterPro" id="IPR005475">
    <property type="entry name" value="Transketolase-like_Pyr-bd"/>
</dbReference>
<dbReference type="InterPro" id="IPR029061">
    <property type="entry name" value="THDP-binding"/>
</dbReference>
<dbReference type="EC" id="1.2.4.1" evidence="7"/>
<name>K6WW02_9MICO</name>
<dbReference type="AlphaFoldDB" id="K6WW02"/>
<dbReference type="PANTHER" id="PTHR43825:SF4">
    <property type="entry name" value="PYRUVATE DEHYDROGENASE E1 COMPONENT"/>
    <property type="match status" value="1"/>
</dbReference>
<evidence type="ECO:0000256" key="4">
    <source>
        <dbReference type="ARBA" id="ARBA00017172"/>
    </source>
</evidence>
<proteinExistence type="inferred from homology"/>
<evidence type="ECO:0000313" key="10">
    <source>
        <dbReference type="EMBL" id="GAB96267.1"/>
    </source>
</evidence>
<keyword evidence="8" id="KW-0479">Metal-binding</keyword>
<comment type="caution">
    <text evidence="10">The sequence shown here is derived from an EMBL/GenBank/DDBJ whole genome shotgun (WGS) entry which is preliminary data.</text>
</comment>